<protein>
    <recommendedName>
        <fullName evidence="4">ROK family protein</fullName>
    </recommendedName>
</protein>
<gene>
    <name evidence="2" type="ORF">GCM10007971_37720</name>
</gene>
<dbReference type="EMBL" id="BMOS01000054">
    <property type="protein sequence ID" value="GGN67091.1"/>
    <property type="molecule type" value="Genomic_DNA"/>
</dbReference>
<evidence type="ECO:0008006" key="4">
    <source>
        <dbReference type="Google" id="ProtNLM"/>
    </source>
</evidence>
<dbReference type="Pfam" id="PF00480">
    <property type="entry name" value="ROK"/>
    <property type="match status" value="1"/>
</dbReference>
<name>A0A917Y4E4_9BACI</name>
<reference evidence="2" key="2">
    <citation type="submission" date="2020-09" db="EMBL/GenBank/DDBJ databases">
        <authorList>
            <person name="Sun Q."/>
            <person name="Ohkuma M."/>
        </authorList>
    </citation>
    <scope>NUCLEOTIDE SEQUENCE</scope>
    <source>
        <strain evidence="2">JCM 17251</strain>
    </source>
</reference>
<dbReference type="SUPFAM" id="SSF53067">
    <property type="entry name" value="Actin-like ATPase domain"/>
    <property type="match status" value="1"/>
</dbReference>
<accession>A0A917Y4E4</accession>
<keyword evidence="3" id="KW-1185">Reference proteome</keyword>
<dbReference type="AlphaFoldDB" id="A0A917Y4E4"/>
<proteinExistence type="inferred from homology"/>
<comment type="similarity">
    <text evidence="1">Belongs to the ROK (NagC/XylR) family.</text>
</comment>
<dbReference type="RefSeq" id="WP_188859687.1">
    <property type="nucleotide sequence ID" value="NZ_BMOS01000054.1"/>
</dbReference>
<dbReference type="InterPro" id="IPR000600">
    <property type="entry name" value="ROK"/>
</dbReference>
<reference evidence="2" key="1">
    <citation type="journal article" date="2014" name="Int. J. Syst. Evol. Microbiol.">
        <title>Complete genome sequence of Corynebacterium casei LMG S-19264T (=DSM 44701T), isolated from a smear-ripened cheese.</title>
        <authorList>
            <consortium name="US DOE Joint Genome Institute (JGI-PGF)"/>
            <person name="Walter F."/>
            <person name="Albersmeier A."/>
            <person name="Kalinowski J."/>
            <person name="Ruckert C."/>
        </authorList>
    </citation>
    <scope>NUCLEOTIDE SEQUENCE</scope>
    <source>
        <strain evidence="2">JCM 17251</strain>
    </source>
</reference>
<dbReference type="Proteomes" id="UP000624041">
    <property type="component" value="Unassembled WGS sequence"/>
</dbReference>
<sequence length="80" mass="9228">MLALTKKTFNPDAIIIGNRMARFKNWLINPIDRILEERLSVYHHQNTEIRFSTLDNLSTALGATSIAITYFFSENKITKV</sequence>
<dbReference type="Gene3D" id="3.30.420.40">
    <property type="match status" value="1"/>
</dbReference>
<organism evidence="2 3">
    <name type="scientific">Oceanobacillus indicireducens</name>
    <dbReference type="NCBI Taxonomy" id="1004261"/>
    <lineage>
        <taxon>Bacteria</taxon>
        <taxon>Bacillati</taxon>
        <taxon>Bacillota</taxon>
        <taxon>Bacilli</taxon>
        <taxon>Bacillales</taxon>
        <taxon>Bacillaceae</taxon>
        <taxon>Oceanobacillus</taxon>
    </lineage>
</organism>
<comment type="caution">
    <text evidence="2">The sequence shown here is derived from an EMBL/GenBank/DDBJ whole genome shotgun (WGS) entry which is preliminary data.</text>
</comment>
<dbReference type="InterPro" id="IPR043129">
    <property type="entry name" value="ATPase_NBD"/>
</dbReference>
<evidence type="ECO:0000313" key="3">
    <source>
        <dbReference type="Proteomes" id="UP000624041"/>
    </source>
</evidence>
<evidence type="ECO:0000256" key="1">
    <source>
        <dbReference type="ARBA" id="ARBA00006479"/>
    </source>
</evidence>
<evidence type="ECO:0000313" key="2">
    <source>
        <dbReference type="EMBL" id="GGN67091.1"/>
    </source>
</evidence>